<reference evidence="2 3" key="1">
    <citation type="journal article" date="2018" name="Evol. Lett.">
        <title>Horizontal gene cluster transfer increased hallucinogenic mushroom diversity.</title>
        <authorList>
            <person name="Reynolds H.T."/>
            <person name="Vijayakumar V."/>
            <person name="Gluck-Thaler E."/>
            <person name="Korotkin H.B."/>
            <person name="Matheny P.B."/>
            <person name="Slot J.C."/>
        </authorList>
    </citation>
    <scope>NUCLEOTIDE SEQUENCE [LARGE SCALE GENOMIC DNA]</scope>
    <source>
        <strain evidence="2 3">SRW20</strain>
    </source>
</reference>
<evidence type="ECO:0000256" key="1">
    <source>
        <dbReference type="SAM" id="Phobius"/>
    </source>
</evidence>
<name>A0A409Y2B0_9AGAR</name>
<feature type="transmembrane region" description="Helical" evidence="1">
    <location>
        <begin position="174"/>
        <end position="193"/>
    </location>
</feature>
<dbReference type="AlphaFoldDB" id="A0A409Y2B0"/>
<keyword evidence="1" id="KW-1133">Transmembrane helix</keyword>
<comment type="caution">
    <text evidence="2">The sequence shown here is derived from an EMBL/GenBank/DDBJ whole genome shotgun (WGS) entry which is preliminary data.</text>
</comment>
<sequence>MAGPVPILACSRILPVIFDPLSRDELPVFACLSIAGTRHFGAPYLEVTGTHWLAPYDTPPRLFPAIVNSTMSITAISCRKCVFDSWYVIRDFDNDGILRGRTVDSRRLLCYPFKRIFCSSYEPRVTPALDLLPAIGMRIRLRSYACGHCRAEFSLKGMCVGSGFKGSFLRNLDWIGVPQLACISILVSSWFLFSTHWHCIARS</sequence>
<proteinExistence type="predicted"/>
<organism evidence="2 3">
    <name type="scientific">Gymnopilus dilepis</name>
    <dbReference type="NCBI Taxonomy" id="231916"/>
    <lineage>
        <taxon>Eukaryota</taxon>
        <taxon>Fungi</taxon>
        <taxon>Dikarya</taxon>
        <taxon>Basidiomycota</taxon>
        <taxon>Agaricomycotina</taxon>
        <taxon>Agaricomycetes</taxon>
        <taxon>Agaricomycetidae</taxon>
        <taxon>Agaricales</taxon>
        <taxon>Agaricineae</taxon>
        <taxon>Hymenogastraceae</taxon>
        <taxon>Gymnopilus</taxon>
    </lineage>
</organism>
<keyword evidence="1" id="KW-0812">Transmembrane</keyword>
<keyword evidence="3" id="KW-1185">Reference proteome</keyword>
<dbReference type="Proteomes" id="UP000284706">
    <property type="component" value="Unassembled WGS sequence"/>
</dbReference>
<keyword evidence="1" id="KW-0472">Membrane</keyword>
<protein>
    <submittedName>
        <fullName evidence="2">Uncharacterized protein</fullName>
    </submittedName>
</protein>
<gene>
    <name evidence="2" type="ORF">CVT26_000633</name>
</gene>
<evidence type="ECO:0000313" key="3">
    <source>
        <dbReference type="Proteomes" id="UP000284706"/>
    </source>
</evidence>
<dbReference type="InParanoid" id="A0A409Y2B0"/>
<evidence type="ECO:0000313" key="2">
    <source>
        <dbReference type="EMBL" id="PPQ97147.1"/>
    </source>
</evidence>
<dbReference type="EMBL" id="NHYE01001285">
    <property type="protein sequence ID" value="PPQ97147.1"/>
    <property type="molecule type" value="Genomic_DNA"/>
</dbReference>
<accession>A0A409Y2B0</accession>